<evidence type="ECO:0000256" key="4">
    <source>
        <dbReference type="ARBA" id="ARBA00022801"/>
    </source>
</evidence>
<dbReference type="PANTHER" id="PTHR43731:SF14">
    <property type="entry name" value="PRESENILIN-ASSOCIATED RHOMBOID-LIKE PROTEIN, MITOCHONDRIAL"/>
    <property type="match status" value="1"/>
</dbReference>
<feature type="transmembrane region" description="Helical" evidence="7">
    <location>
        <begin position="272"/>
        <end position="294"/>
    </location>
</feature>
<dbReference type="GO" id="GO:0006508">
    <property type="term" value="P:proteolysis"/>
    <property type="evidence" value="ECO:0007669"/>
    <property type="project" value="UniProtKB-KW"/>
</dbReference>
<comment type="caution">
    <text evidence="9">The sequence shown here is derived from an EMBL/GenBank/DDBJ whole genome shotgun (WGS) entry which is preliminary data.</text>
</comment>
<accession>A0A7W5B3L1</accession>
<evidence type="ECO:0000256" key="7">
    <source>
        <dbReference type="SAM" id="Phobius"/>
    </source>
</evidence>
<keyword evidence="4 9" id="KW-0378">Hydrolase</keyword>
<evidence type="ECO:0000256" key="5">
    <source>
        <dbReference type="ARBA" id="ARBA00022989"/>
    </source>
</evidence>
<dbReference type="Gene3D" id="1.20.1540.10">
    <property type="entry name" value="Rhomboid-like"/>
    <property type="match status" value="1"/>
</dbReference>
<feature type="transmembrane region" description="Helical" evidence="7">
    <location>
        <begin position="354"/>
        <end position="373"/>
    </location>
</feature>
<feature type="transmembrane region" description="Helical" evidence="7">
    <location>
        <begin position="330"/>
        <end position="348"/>
    </location>
</feature>
<reference evidence="9 10" key="1">
    <citation type="submission" date="2020-08" db="EMBL/GenBank/DDBJ databases">
        <title>Genomic Encyclopedia of Type Strains, Phase III (KMG-III): the genomes of soil and plant-associated and newly described type strains.</title>
        <authorList>
            <person name="Whitman W."/>
        </authorList>
    </citation>
    <scope>NUCLEOTIDE SEQUENCE [LARGE SCALE GENOMIC DNA]</scope>
    <source>
        <strain evidence="9 10">CECT 5862</strain>
    </source>
</reference>
<proteinExistence type="inferred from homology"/>
<name>A0A7W5B3L1_9BACL</name>
<evidence type="ECO:0000256" key="2">
    <source>
        <dbReference type="ARBA" id="ARBA00009045"/>
    </source>
</evidence>
<dbReference type="InterPro" id="IPR050925">
    <property type="entry name" value="Rhomboid_protease_S54"/>
</dbReference>
<dbReference type="AlphaFoldDB" id="A0A7W5B3L1"/>
<evidence type="ECO:0000256" key="1">
    <source>
        <dbReference type="ARBA" id="ARBA00004141"/>
    </source>
</evidence>
<keyword evidence="9" id="KW-0645">Protease</keyword>
<dbReference type="EC" id="3.4.21.105" evidence="9"/>
<feature type="transmembrane region" description="Helical" evidence="7">
    <location>
        <begin position="193"/>
        <end position="214"/>
    </location>
</feature>
<comment type="subcellular location">
    <subcellularLocation>
        <location evidence="1">Membrane</location>
        <topology evidence="1">Multi-pass membrane protein</topology>
    </subcellularLocation>
</comment>
<evidence type="ECO:0000313" key="9">
    <source>
        <dbReference type="EMBL" id="MBB3113544.1"/>
    </source>
</evidence>
<dbReference type="Proteomes" id="UP000570361">
    <property type="component" value="Unassembled WGS sequence"/>
</dbReference>
<evidence type="ECO:0000256" key="6">
    <source>
        <dbReference type="ARBA" id="ARBA00023136"/>
    </source>
</evidence>
<comment type="similarity">
    <text evidence="2">Belongs to the peptidase S54 family.</text>
</comment>
<dbReference type="InterPro" id="IPR022764">
    <property type="entry name" value="Peptidase_S54_rhomboid_dom"/>
</dbReference>
<dbReference type="RefSeq" id="WP_183603615.1">
    <property type="nucleotide sequence ID" value="NZ_JACHXK010000019.1"/>
</dbReference>
<dbReference type="Pfam" id="PF01694">
    <property type="entry name" value="Rhomboid"/>
    <property type="match status" value="1"/>
</dbReference>
<dbReference type="SUPFAM" id="SSF144091">
    <property type="entry name" value="Rhomboid-like"/>
    <property type="match status" value="1"/>
</dbReference>
<organism evidence="9 10">
    <name type="scientific">Paenibacillus phyllosphaerae</name>
    <dbReference type="NCBI Taxonomy" id="274593"/>
    <lineage>
        <taxon>Bacteria</taxon>
        <taxon>Bacillati</taxon>
        <taxon>Bacillota</taxon>
        <taxon>Bacilli</taxon>
        <taxon>Bacillales</taxon>
        <taxon>Paenibacillaceae</taxon>
        <taxon>Paenibacillus</taxon>
    </lineage>
</organism>
<feature type="transmembrane region" description="Helical" evidence="7">
    <location>
        <begin position="246"/>
        <end position="265"/>
    </location>
</feature>
<dbReference type="GO" id="GO:0016020">
    <property type="term" value="C:membrane"/>
    <property type="evidence" value="ECO:0007669"/>
    <property type="project" value="UniProtKB-SubCell"/>
</dbReference>
<sequence>MNVHELNYAIWTIARELVHHHRYSLMDNDEGMLTLKRRDGIRVTYLYLMPLIYGSSPANQEEIIREQLEHSMDWMKMVGLRRPAVIHRMIHLYIRTDAGKQMTGEQLKSLQLATLTDRHRVEAGLIDLIEHEVTVPKVLIPGLEAIEQFTAKNEPVPYDEHRLYDVINQWHHEMLHVQHDRVKDFEEAGRKRGAPLTIAFTVINVIVWLLMTYYGGSTSTRTLIDFGAKYGPLINEGQYWRLITPIFLHIGGLHLWFNTVALLSLGGRIERVIGPVTFLFLYLFSGFTGNVASYLFSPSISAGASGAIFGLMGALLYLSMKEPDTWGETMGFSIYSGLLMNVILGFVVPGIDNYAHFGGLAGGFLFAYLFALLTNGRTKSSAS</sequence>
<feature type="transmembrane region" description="Helical" evidence="7">
    <location>
        <begin position="300"/>
        <end position="318"/>
    </location>
</feature>
<evidence type="ECO:0000259" key="8">
    <source>
        <dbReference type="Pfam" id="PF01694"/>
    </source>
</evidence>
<dbReference type="EMBL" id="JACHXK010000019">
    <property type="protein sequence ID" value="MBB3113544.1"/>
    <property type="molecule type" value="Genomic_DNA"/>
</dbReference>
<keyword evidence="3 7" id="KW-0812">Transmembrane</keyword>
<evidence type="ECO:0000256" key="3">
    <source>
        <dbReference type="ARBA" id="ARBA00022692"/>
    </source>
</evidence>
<keyword evidence="6 7" id="KW-0472">Membrane</keyword>
<dbReference type="PANTHER" id="PTHR43731">
    <property type="entry name" value="RHOMBOID PROTEASE"/>
    <property type="match status" value="1"/>
</dbReference>
<keyword evidence="10" id="KW-1185">Reference proteome</keyword>
<protein>
    <submittedName>
        <fullName evidence="9">Rhomboid protease GluP</fullName>
        <ecNumber evidence="9">3.4.21.105</ecNumber>
    </submittedName>
</protein>
<evidence type="ECO:0000313" key="10">
    <source>
        <dbReference type="Proteomes" id="UP000570361"/>
    </source>
</evidence>
<gene>
    <name evidence="9" type="ORF">FHS18_005656</name>
</gene>
<dbReference type="GO" id="GO:0004252">
    <property type="term" value="F:serine-type endopeptidase activity"/>
    <property type="evidence" value="ECO:0007669"/>
    <property type="project" value="InterPro"/>
</dbReference>
<keyword evidence="5 7" id="KW-1133">Transmembrane helix</keyword>
<dbReference type="InterPro" id="IPR035952">
    <property type="entry name" value="Rhomboid-like_sf"/>
</dbReference>
<feature type="domain" description="Peptidase S54 rhomboid" evidence="8">
    <location>
        <begin position="237"/>
        <end position="370"/>
    </location>
</feature>